<keyword evidence="2" id="KW-1185">Reference proteome</keyword>
<name>A0A1A8ZSU2_9ACTN</name>
<evidence type="ECO:0000313" key="2">
    <source>
        <dbReference type="Proteomes" id="UP000198765"/>
    </source>
</evidence>
<reference evidence="1 2" key="1">
    <citation type="submission" date="2016-06" db="EMBL/GenBank/DDBJ databases">
        <authorList>
            <person name="Kjaerup R.B."/>
            <person name="Dalgaard T.S."/>
            <person name="Juul-Madsen H.R."/>
        </authorList>
    </citation>
    <scope>NUCLEOTIDE SEQUENCE [LARGE SCALE GENOMIC DNA]</scope>
    <source>
        <strain evidence="1 2">DSM 45248</strain>
    </source>
</reference>
<proteinExistence type="predicted"/>
<gene>
    <name evidence="1" type="ORF">GA0070621_2759</name>
</gene>
<dbReference type="RefSeq" id="WP_157739978.1">
    <property type="nucleotide sequence ID" value="NZ_LT594324.1"/>
</dbReference>
<dbReference type="EMBL" id="LT594324">
    <property type="protein sequence ID" value="SBT46940.1"/>
    <property type="molecule type" value="Genomic_DNA"/>
</dbReference>
<dbReference type="AlphaFoldDB" id="A0A1A8ZSU2"/>
<protein>
    <submittedName>
        <fullName evidence="1">Uncharacterized protein</fullName>
    </submittedName>
</protein>
<evidence type="ECO:0000313" key="1">
    <source>
        <dbReference type="EMBL" id="SBT46940.1"/>
    </source>
</evidence>
<dbReference type="Proteomes" id="UP000198765">
    <property type="component" value="Chromosome I"/>
</dbReference>
<accession>A0A1A8ZSU2</accession>
<sequence length="113" mass="12175">MEPADRIDAIAALIRSKITWPTNAHGVVLSSGPGVNFDGNDAAAQAVTGRSESGVFLRRLTHPYLVRETFIVPLSSEATEHTDWWAAAYGDEPAWLDIDLAAVGLPKTADLFL</sequence>
<organism evidence="1 2">
    <name type="scientific">Micromonospora narathiwatensis</name>
    <dbReference type="NCBI Taxonomy" id="299146"/>
    <lineage>
        <taxon>Bacteria</taxon>
        <taxon>Bacillati</taxon>
        <taxon>Actinomycetota</taxon>
        <taxon>Actinomycetes</taxon>
        <taxon>Micromonosporales</taxon>
        <taxon>Micromonosporaceae</taxon>
        <taxon>Micromonospora</taxon>
    </lineage>
</organism>
<dbReference type="OrthoDB" id="3806584at2"/>
<dbReference type="PATRIC" id="fig|299146.4.peg.2861"/>